<geneLocation type="mitochondrion" evidence="1"/>
<sequence>MRRWESMPSFADSHTLTRGWLLATGWLFI</sequence>
<protein>
    <submittedName>
        <fullName evidence="1">Uncharacterized protein</fullName>
    </submittedName>
</protein>
<dbReference type="EMBL" id="KY774314">
    <property type="protein sequence ID" value="ART30967.1"/>
    <property type="molecule type" value="Genomic_DNA"/>
</dbReference>
<reference evidence="1" key="1">
    <citation type="submission" date="2017-03" db="EMBL/GenBank/DDBJ databases">
        <title>The mitochondrial genome of the carnivorous plant Utricularia reniformis (Lentibulariaceae): structure, comparative analysis and evolutionary landmarks.</title>
        <authorList>
            <person name="Silva S.R."/>
            <person name="Alvarenga D.O."/>
            <person name="Michael T.P."/>
            <person name="Miranda V.F.O."/>
            <person name="Varani A.M."/>
        </authorList>
    </citation>
    <scope>NUCLEOTIDE SEQUENCE</scope>
</reference>
<dbReference type="AlphaFoldDB" id="A0A1Y0B0R2"/>
<gene>
    <name evidence="1" type="ORF">AEK19_MT0721</name>
</gene>
<accession>A0A1Y0B0R2</accession>
<keyword evidence="1" id="KW-0496">Mitochondrion</keyword>
<organism evidence="1">
    <name type="scientific">Utricularia reniformis</name>
    <dbReference type="NCBI Taxonomy" id="192314"/>
    <lineage>
        <taxon>Eukaryota</taxon>
        <taxon>Viridiplantae</taxon>
        <taxon>Streptophyta</taxon>
        <taxon>Embryophyta</taxon>
        <taxon>Tracheophyta</taxon>
        <taxon>Spermatophyta</taxon>
        <taxon>Magnoliopsida</taxon>
        <taxon>eudicotyledons</taxon>
        <taxon>Gunneridae</taxon>
        <taxon>Pentapetalae</taxon>
        <taxon>asterids</taxon>
        <taxon>lamiids</taxon>
        <taxon>Lamiales</taxon>
        <taxon>Lentibulariaceae</taxon>
        <taxon>Utricularia</taxon>
    </lineage>
</organism>
<evidence type="ECO:0000313" key="1">
    <source>
        <dbReference type="EMBL" id="ART30967.1"/>
    </source>
</evidence>
<name>A0A1Y0B0R2_9LAMI</name>
<proteinExistence type="predicted"/>